<organism evidence="3 4">
    <name type="scientific">Tsuneonella suprasediminis</name>
    <dbReference type="NCBI Taxonomy" id="2306996"/>
    <lineage>
        <taxon>Bacteria</taxon>
        <taxon>Pseudomonadati</taxon>
        <taxon>Pseudomonadota</taxon>
        <taxon>Alphaproteobacteria</taxon>
        <taxon>Sphingomonadales</taxon>
        <taxon>Erythrobacteraceae</taxon>
        <taxon>Tsuneonella</taxon>
    </lineage>
</organism>
<proteinExistence type="predicted"/>
<dbReference type="RefSeq" id="WP_120105837.1">
    <property type="nucleotide sequence ID" value="NZ_RAHJ01000001.1"/>
</dbReference>
<feature type="signal peptide" evidence="2">
    <location>
        <begin position="1"/>
        <end position="26"/>
    </location>
</feature>
<dbReference type="AlphaFoldDB" id="A0A419R6F0"/>
<accession>A0A419R6F0</accession>
<dbReference type="OrthoDB" id="6691870at2"/>
<protein>
    <submittedName>
        <fullName evidence="3">Uncharacterized protein</fullName>
    </submittedName>
</protein>
<dbReference type="EMBL" id="RAHJ01000001">
    <property type="protein sequence ID" value="RJX71798.1"/>
    <property type="molecule type" value="Genomic_DNA"/>
</dbReference>
<evidence type="ECO:0000313" key="3">
    <source>
        <dbReference type="EMBL" id="RJX71798.1"/>
    </source>
</evidence>
<dbReference type="Proteomes" id="UP000284322">
    <property type="component" value="Unassembled WGS sequence"/>
</dbReference>
<evidence type="ECO:0000256" key="2">
    <source>
        <dbReference type="SAM" id="SignalP"/>
    </source>
</evidence>
<keyword evidence="2" id="KW-0732">Signal</keyword>
<comment type="caution">
    <text evidence="3">The sequence shown here is derived from an EMBL/GenBank/DDBJ whole genome shotgun (WGS) entry which is preliminary data.</text>
</comment>
<evidence type="ECO:0000256" key="1">
    <source>
        <dbReference type="SAM" id="MobiDB-lite"/>
    </source>
</evidence>
<gene>
    <name evidence="3" type="ORF">D6858_00110</name>
</gene>
<keyword evidence="4" id="KW-1185">Reference proteome</keyword>
<feature type="chain" id="PRO_5019495044" evidence="2">
    <location>
        <begin position="27"/>
        <end position="249"/>
    </location>
</feature>
<reference evidence="3 4" key="1">
    <citation type="submission" date="2018-09" db="EMBL/GenBank/DDBJ databases">
        <title>Altererythrobacter sp.Ery1 and Ery12, the genome sequencing of novel strains in genus Alterythrobacter.</title>
        <authorList>
            <person name="Cheng H."/>
            <person name="Wu Y.-H."/>
            <person name="Fang C."/>
            <person name="Xu X.-W."/>
        </authorList>
    </citation>
    <scope>NUCLEOTIDE SEQUENCE [LARGE SCALE GENOMIC DNA]</scope>
    <source>
        <strain evidence="3 4">Ery12</strain>
    </source>
</reference>
<evidence type="ECO:0000313" key="4">
    <source>
        <dbReference type="Proteomes" id="UP000284322"/>
    </source>
</evidence>
<sequence length="249" mass="26682">MPISISRCIAGVCKAAALCLIQPACAQSAAEPAPAVTVDPVVGEYSSVQMELVAGIRLNPDGTFEYGLTVGSLDERAQGRWKRVGSRIELVSDPRPVAPTISANRIDNAPGQPFALRLVAPNDIDIPGIDLRIDFDTGAPLKSYLVGGPWTLPANEKRRPRFITFSKRAYRIASGPLPLRAEAGTVTVFLLTPNDLGVIDLTGAYLEPDGNSLVLTRPDGTIIFERANPASDTRTTPDGEQDPQKEPLR</sequence>
<feature type="region of interest" description="Disordered" evidence="1">
    <location>
        <begin position="226"/>
        <end position="249"/>
    </location>
</feature>
<name>A0A419R6F0_9SPHN</name>